<dbReference type="AlphaFoldDB" id="A0A8K0W0C3"/>
<accession>A0A8K0W0C3</accession>
<evidence type="ECO:0000313" key="1">
    <source>
        <dbReference type="EMBL" id="KAH7089450.1"/>
    </source>
</evidence>
<proteinExistence type="predicted"/>
<comment type="caution">
    <text evidence="1">The sequence shown here is derived from an EMBL/GenBank/DDBJ whole genome shotgun (WGS) entry which is preliminary data.</text>
</comment>
<organism evidence="1 2">
    <name type="scientific">Paraphoma chrysanthemicola</name>
    <dbReference type="NCBI Taxonomy" id="798071"/>
    <lineage>
        <taxon>Eukaryota</taxon>
        <taxon>Fungi</taxon>
        <taxon>Dikarya</taxon>
        <taxon>Ascomycota</taxon>
        <taxon>Pezizomycotina</taxon>
        <taxon>Dothideomycetes</taxon>
        <taxon>Pleosporomycetidae</taxon>
        <taxon>Pleosporales</taxon>
        <taxon>Pleosporineae</taxon>
        <taxon>Phaeosphaeriaceae</taxon>
        <taxon>Paraphoma</taxon>
    </lineage>
</organism>
<sequence length="92" mass="10231">VRLVQLLVSLPEKSLQSFKSDREIDSSTLGLMIKRQPNIRELSARVPGPAPIAVYVAGNLRYLRSLELLASADLKGYDAWLQHTEALTSLQI</sequence>
<keyword evidence="2" id="KW-1185">Reference proteome</keyword>
<feature type="non-terminal residue" evidence="1">
    <location>
        <position position="1"/>
    </location>
</feature>
<protein>
    <submittedName>
        <fullName evidence="1">Uncharacterized protein</fullName>
    </submittedName>
</protein>
<reference evidence="1" key="1">
    <citation type="journal article" date="2021" name="Nat. Commun.">
        <title>Genetic determinants of endophytism in the Arabidopsis root mycobiome.</title>
        <authorList>
            <person name="Mesny F."/>
            <person name="Miyauchi S."/>
            <person name="Thiergart T."/>
            <person name="Pickel B."/>
            <person name="Atanasova L."/>
            <person name="Karlsson M."/>
            <person name="Huettel B."/>
            <person name="Barry K.W."/>
            <person name="Haridas S."/>
            <person name="Chen C."/>
            <person name="Bauer D."/>
            <person name="Andreopoulos W."/>
            <person name="Pangilinan J."/>
            <person name="LaButti K."/>
            <person name="Riley R."/>
            <person name="Lipzen A."/>
            <person name="Clum A."/>
            <person name="Drula E."/>
            <person name="Henrissat B."/>
            <person name="Kohler A."/>
            <person name="Grigoriev I.V."/>
            <person name="Martin F.M."/>
            <person name="Hacquard S."/>
        </authorList>
    </citation>
    <scope>NUCLEOTIDE SEQUENCE</scope>
    <source>
        <strain evidence="1">MPI-SDFR-AT-0120</strain>
    </source>
</reference>
<name>A0A8K0W0C3_9PLEO</name>
<dbReference type="OrthoDB" id="3794824at2759"/>
<feature type="non-terminal residue" evidence="1">
    <location>
        <position position="92"/>
    </location>
</feature>
<evidence type="ECO:0000313" key="2">
    <source>
        <dbReference type="Proteomes" id="UP000813461"/>
    </source>
</evidence>
<gene>
    <name evidence="1" type="ORF">FB567DRAFT_417270</name>
</gene>
<dbReference type="Proteomes" id="UP000813461">
    <property type="component" value="Unassembled WGS sequence"/>
</dbReference>
<dbReference type="EMBL" id="JAGMVJ010000006">
    <property type="protein sequence ID" value="KAH7089450.1"/>
    <property type="molecule type" value="Genomic_DNA"/>
</dbReference>